<feature type="non-terminal residue" evidence="1">
    <location>
        <position position="83"/>
    </location>
</feature>
<evidence type="ECO:0000313" key="1">
    <source>
        <dbReference type="EMBL" id="EQD29628.1"/>
    </source>
</evidence>
<comment type="caution">
    <text evidence="1">The sequence shown here is derived from an EMBL/GenBank/DDBJ whole genome shotgun (WGS) entry which is preliminary data.</text>
</comment>
<keyword evidence="1" id="KW-0547">Nucleotide-binding</keyword>
<sequence>MRRDAEKYIQFTKRLPITVEFAPSPAEQRLYDLVNAYLQREELYAFSPSQRHLSALIIRKRLGSSTYAVASTLEYVADRLATE</sequence>
<dbReference type="AlphaFoldDB" id="T0Y915"/>
<protein>
    <submittedName>
        <fullName evidence="1">Helicase/SNF2 domain protein</fullName>
    </submittedName>
</protein>
<keyword evidence="1" id="KW-0378">Hydrolase</keyword>
<name>T0Y915_9ZZZZ</name>
<keyword evidence="1" id="KW-0347">Helicase</keyword>
<proteinExistence type="predicted"/>
<reference evidence="1" key="2">
    <citation type="journal article" date="2014" name="ISME J.">
        <title>Microbial stratification in low pH oxic and suboxic macroscopic growths along an acid mine drainage.</title>
        <authorList>
            <person name="Mendez-Garcia C."/>
            <person name="Mesa V."/>
            <person name="Sprenger R.R."/>
            <person name="Richter M."/>
            <person name="Diez M.S."/>
            <person name="Solano J."/>
            <person name="Bargiela R."/>
            <person name="Golyshina O.V."/>
            <person name="Manteca A."/>
            <person name="Ramos J.L."/>
            <person name="Gallego J.R."/>
            <person name="Llorente I."/>
            <person name="Martins Dos Santos V.A."/>
            <person name="Jensen O.N."/>
            <person name="Pelaez A.I."/>
            <person name="Sanchez J."/>
            <person name="Ferrer M."/>
        </authorList>
    </citation>
    <scope>NUCLEOTIDE SEQUENCE</scope>
</reference>
<organism evidence="1">
    <name type="scientific">mine drainage metagenome</name>
    <dbReference type="NCBI Taxonomy" id="410659"/>
    <lineage>
        <taxon>unclassified sequences</taxon>
        <taxon>metagenomes</taxon>
        <taxon>ecological metagenomes</taxon>
    </lineage>
</organism>
<gene>
    <name evidence="1" type="ORF">B1A_20611</name>
</gene>
<reference evidence="1" key="1">
    <citation type="submission" date="2013-08" db="EMBL/GenBank/DDBJ databases">
        <authorList>
            <person name="Mendez C."/>
            <person name="Richter M."/>
            <person name="Ferrer M."/>
            <person name="Sanchez J."/>
        </authorList>
    </citation>
    <scope>NUCLEOTIDE SEQUENCE</scope>
</reference>
<dbReference type="EMBL" id="AUZX01015217">
    <property type="protein sequence ID" value="EQD29628.1"/>
    <property type="molecule type" value="Genomic_DNA"/>
</dbReference>
<accession>T0Y915</accession>
<keyword evidence="1" id="KW-0067">ATP-binding</keyword>
<dbReference type="GO" id="GO:0004386">
    <property type="term" value="F:helicase activity"/>
    <property type="evidence" value="ECO:0007669"/>
    <property type="project" value="UniProtKB-KW"/>
</dbReference>